<feature type="transmembrane region" description="Helical" evidence="12">
    <location>
        <begin position="277"/>
        <end position="296"/>
    </location>
</feature>
<evidence type="ECO:0000256" key="7">
    <source>
        <dbReference type="ARBA" id="ARBA00022692"/>
    </source>
</evidence>
<evidence type="ECO:0000259" key="13">
    <source>
        <dbReference type="PROSITE" id="PS51093"/>
    </source>
</evidence>
<dbReference type="InterPro" id="IPR018113">
    <property type="entry name" value="PTrfase_EIIB_Cys"/>
</dbReference>
<keyword evidence="6" id="KW-0598">Phosphotransferase system</keyword>
<keyword evidence="10 12" id="KW-0472">Membrane</keyword>
<reference evidence="16 17" key="1">
    <citation type="submission" date="2021-03" db="EMBL/GenBank/DDBJ databases">
        <title>Genomic Encyclopedia of Type Strains, Phase IV (KMG-IV): sequencing the most valuable type-strain genomes for metagenomic binning, comparative biology and taxonomic classification.</title>
        <authorList>
            <person name="Goeker M."/>
        </authorList>
    </citation>
    <scope>NUCLEOTIDE SEQUENCE [LARGE SCALE GENOMIC DNA]</scope>
    <source>
        <strain evidence="16 17">DSM 101872</strain>
    </source>
</reference>
<dbReference type="NCBIfam" id="TIGR00830">
    <property type="entry name" value="PTBA"/>
    <property type="match status" value="1"/>
</dbReference>
<evidence type="ECO:0000256" key="10">
    <source>
        <dbReference type="ARBA" id="ARBA00023136"/>
    </source>
</evidence>
<evidence type="ECO:0000256" key="12">
    <source>
        <dbReference type="SAM" id="Phobius"/>
    </source>
</evidence>
<dbReference type="Pfam" id="PF00367">
    <property type="entry name" value="PTS_EIIB"/>
    <property type="match status" value="2"/>
</dbReference>
<feature type="domain" description="PTS EIIB type-1" evidence="14">
    <location>
        <begin position="106"/>
        <end position="188"/>
    </location>
</feature>
<keyword evidence="5" id="KW-0808">Transferase</keyword>
<dbReference type="Proteomes" id="UP001519292">
    <property type="component" value="Unassembled WGS sequence"/>
</dbReference>
<keyword evidence="17" id="KW-1185">Reference proteome</keyword>
<dbReference type="SUPFAM" id="SSF55604">
    <property type="entry name" value="Glucose permease domain IIB"/>
    <property type="match status" value="2"/>
</dbReference>
<feature type="domain" description="PTS EIIA type-1" evidence="13">
    <location>
        <begin position="591"/>
        <end position="695"/>
    </location>
</feature>
<keyword evidence="9 12" id="KW-1133">Transmembrane helix</keyword>
<evidence type="ECO:0000256" key="2">
    <source>
        <dbReference type="ARBA" id="ARBA00022448"/>
    </source>
</evidence>
<feature type="transmembrane region" description="Helical" evidence="12">
    <location>
        <begin position="212"/>
        <end position="239"/>
    </location>
</feature>
<dbReference type="PANTHER" id="PTHR30175">
    <property type="entry name" value="PHOSPHOTRANSFERASE SYSTEM TRANSPORT PROTEIN"/>
    <property type="match status" value="1"/>
</dbReference>
<dbReference type="InterPro" id="IPR036878">
    <property type="entry name" value="Glu_permease_IIB"/>
</dbReference>
<dbReference type="PANTHER" id="PTHR30175:SF1">
    <property type="entry name" value="PTS SYSTEM ARBUTIN-, CELLOBIOSE-, AND SALICIN-SPECIFIC EIIBC COMPONENT-RELATED"/>
    <property type="match status" value="1"/>
</dbReference>
<keyword evidence="7 12" id="KW-0812">Transmembrane</keyword>
<feature type="transmembrane region" description="Helical" evidence="12">
    <location>
        <begin position="245"/>
        <end position="265"/>
    </location>
</feature>
<feature type="domain" description="PTS EIIB type-1" evidence="14">
    <location>
        <begin position="6"/>
        <end position="88"/>
    </location>
</feature>
<feature type="domain" description="PTS EIIC type-1" evidence="15">
    <location>
        <begin position="207"/>
        <end position="567"/>
    </location>
</feature>
<feature type="transmembrane region" description="Helical" evidence="12">
    <location>
        <begin position="387"/>
        <end position="415"/>
    </location>
</feature>
<keyword evidence="2" id="KW-0813">Transport</keyword>
<dbReference type="PROSITE" id="PS01035">
    <property type="entry name" value="PTS_EIIB_TYPE_1_CYS"/>
    <property type="match status" value="1"/>
</dbReference>
<evidence type="ECO:0000256" key="9">
    <source>
        <dbReference type="ARBA" id="ARBA00022989"/>
    </source>
</evidence>
<evidence type="ECO:0000256" key="8">
    <source>
        <dbReference type="ARBA" id="ARBA00022777"/>
    </source>
</evidence>
<dbReference type="InterPro" id="IPR011297">
    <property type="entry name" value="PTS_IIABC_b_glu"/>
</dbReference>
<dbReference type="PROSITE" id="PS51103">
    <property type="entry name" value="PTS_EIIC_TYPE_1"/>
    <property type="match status" value="1"/>
</dbReference>
<evidence type="ECO:0000259" key="14">
    <source>
        <dbReference type="PROSITE" id="PS51098"/>
    </source>
</evidence>
<dbReference type="Pfam" id="PF00358">
    <property type="entry name" value="PTS_EIIA_1"/>
    <property type="match status" value="1"/>
</dbReference>
<feature type="active site" description="Phosphocysteine intermediate; for EIIB activity" evidence="11">
    <location>
        <position position="28"/>
    </location>
</feature>
<keyword evidence="8" id="KW-0418">Kinase</keyword>
<evidence type="ECO:0000256" key="3">
    <source>
        <dbReference type="ARBA" id="ARBA00022475"/>
    </source>
</evidence>
<name>A0ABS4MFK3_9LACO</name>
<feature type="transmembrane region" description="Helical" evidence="12">
    <location>
        <begin position="346"/>
        <end position="367"/>
    </location>
</feature>
<feature type="transmembrane region" description="Helical" evidence="12">
    <location>
        <begin position="427"/>
        <end position="445"/>
    </location>
</feature>
<evidence type="ECO:0000259" key="15">
    <source>
        <dbReference type="PROSITE" id="PS51103"/>
    </source>
</evidence>
<dbReference type="InterPro" id="IPR013013">
    <property type="entry name" value="PTS_EIIC_1"/>
</dbReference>
<dbReference type="CDD" id="cd00212">
    <property type="entry name" value="PTS_IIB_glc"/>
    <property type="match status" value="1"/>
</dbReference>
<dbReference type="Gene3D" id="2.70.70.10">
    <property type="entry name" value="Glucose Permease (Domain IIA)"/>
    <property type="match status" value="1"/>
</dbReference>
<evidence type="ECO:0000256" key="5">
    <source>
        <dbReference type="ARBA" id="ARBA00022679"/>
    </source>
</evidence>
<feature type="transmembrane region" description="Helical" evidence="12">
    <location>
        <begin position="530"/>
        <end position="551"/>
    </location>
</feature>
<dbReference type="InterPro" id="IPR011055">
    <property type="entry name" value="Dup_hybrid_motif"/>
</dbReference>
<evidence type="ECO:0000256" key="6">
    <source>
        <dbReference type="ARBA" id="ARBA00022683"/>
    </source>
</evidence>
<dbReference type="PROSITE" id="PS51093">
    <property type="entry name" value="PTS_EIIA_TYPE_1"/>
    <property type="match status" value="1"/>
</dbReference>
<dbReference type="Gene3D" id="3.30.1360.60">
    <property type="entry name" value="Glucose permease domain IIB"/>
    <property type="match status" value="2"/>
</dbReference>
<sequence>MSSEYKKIGNKIVHSVGGKNNISEVYHCIARIRIHLKEKDLLNEHELKKIPQVLEVTFEHDELQILIGNDVDKYTEAVTKIINANKDYSRAKRGEIKMSKSSNKDKQLAQEIVKLVGGKENVNSLVHCVTRLRFKLKDESKANDSEIKQLKGVMGVAHAGGQYQVIIGSNVADVYDEVMPLLGLASGNTSEDTNDETDKNVFNKFIKLITRIFTPFLGTLAAAGVLKGFLVLLTVLNLVSQKSGTYMILNAAGDALFYFLPIMVGFSSAKAFKINEYLGAIIGAALCYPTLVQAYQAKQSISFLNIPVILMNYTQTLIPAIVAVWLASIIYKWLNKVLPDSLKSIFSPLITLVVVVPLSFLIVGPITSYLSQGLANIVLWVYEHARIVAGFILAGIWQAVVLLGLHWAFIPIFLNNIATKGFDPINAMLYCTVFGQVGAALAMTLKAKSTKFKEVGWPAVISGFLGITEPIIYGVTLPHKKSFIFASIGSAFGGAVAAMSSAKMFGGFASGGIFGIPMFLDPKYGANTNFIGFSLSLIIAFVIALILTLIWGDSVVDNPKNNEGVKTAEFKDSLVSSPLQGSIVDLKHVNDAVFSSETIGQGLAINPKIGKITAPFDGKVVSVFSTKHAIGLRSNSGVELLIHVGIDTVNLKGKYFESFVKNGDEIKQGQLLENFDIEEIQKAGYDTIVPVVVTNYTNFDNIILEKKEGDNIEFGDQLILATVDQELDEASAAIKS</sequence>
<keyword evidence="3" id="KW-1003">Cell membrane</keyword>
<evidence type="ECO:0000313" key="16">
    <source>
        <dbReference type="EMBL" id="MBP2058466.1"/>
    </source>
</evidence>
<evidence type="ECO:0000256" key="4">
    <source>
        <dbReference type="ARBA" id="ARBA00022597"/>
    </source>
</evidence>
<organism evidence="16 17">
    <name type="scientific">Lactobacillus colini</name>
    <dbReference type="NCBI Taxonomy" id="1819254"/>
    <lineage>
        <taxon>Bacteria</taxon>
        <taxon>Bacillati</taxon>
        <taxon>Bacillota</taxon>
        <taxon>Bacilli</taxon>
        <taxon>Lactobacillales</taxon>
        <taxon>Lactobacillaceae</taxon>
        <taxon>Lactobacillus</taxon>
    </lineage>
</organism>
<evidence type="ECO:0000256" key="11">
    <source>
        <dbReference type="PROSITE-ProRule" id="PRU00421"/>
    </source>
</evidence>
<dbReference type="EMBL" id="JAGGLU010000010">
    <property type="protein sequence ID" value="MBP2058466.1"/>
    <property type="molecule type" value="Genomic_DNA"/>
</dbReference>
<feature type="active site" description="Phosphocysteine intermediate; for EIIB activity" evidence="11">
    <location>
        <position position="128"/>
    </location>
</feature>
<dbReference type="InterPro" id="IPR001996">
    <property type="entry name" value="PTS_IIB_1"/>
</dbReference>
<dbReference type="SUPFAM" id="SSF51261">
    <property type="entry name" value="Duplicated hybrid motif"/>
    <property type="match status" value="1"/>
</dbReference>
<dbReference type="RefSeq" id="WP_209687200.1">
    <property type="nucleotide sequence ID" value="NZ_JAGGLU010000010.1"/>
</dbReference>
<evidence type="ECO:0000256" key="1">
    <source>
        <dbReference type="ARBA" id="ARBA00004651"/>
    </source>
</evidence>
<gene>
    <name evidence="16" type="ORF">J2Z60_001651</name>
</gene>
<dbReference type="InterPro" id="IPR050558">
    <property type="entry name" value="PTS_Sugar-Specific_Components"/>
</dbReference>
<dbReference type="InterPro" id="IPR001127">
    <property type="entry name" value="PTS_EIIA_1_perm"/>
</dbReference>
<proteinExistence type="predicted"/>
<dbReference type="PROSITE" id="PS51098">
    <property type="entry name" value="PTS_EIIB_TYPE_1"/>
    <property type="match status" value="2"/>
</dbReference>
<keyword evidence="4" id="KW-0762">Sugar transport</keyword>
<dbReference type="InterPro" id="IPR003352">
    <property type="entry name" value="PTS_EIIC"/>
</dbReference>
<evidence type="ECO:0000313" key="17">
    <source>
        <dbReference type="Proteomes" id="UP001519292"/>
    </source>
</evidence>
<accession>A0ABS4MFK3</accession>
<comment type="subcellular location">
    <subcellularLocation>
        <location evidence="1">Cell membrane</location>
        <topology evidence="1">Multi-pass membrane protein</topology>
    </subcellularLocation>
</comment>
<feature type="transmembrane region" description="Helical" evidence="12">
    <location>
        <begin position="483"/>
        <end position="510"/>
    </location>
</feature>
<feature type="transmembrane region" description="Helical" evidence="12">
    <location>
        <begin position="316"/>
        <end position="334"/>
    </location>
</feature>
<protein>
    <submittedName>
        <fullName evidence="16">PTS system beta-glucosides-specific IIC component</fullName>
    </submittedName>
</protein>
<dbReference type="PROSITE" id="PS00371">
    <property type="entry name" value="PTS_EIIA_TYPE_1_HIS"/>
    <property type="match status" value="1"/>
</dbReference>
<comment type="caution">
    <text evidence="16">The sequence shown here is derived from an EMBL/GenBank/DDBJ whole genome shotgun (WGS) entry which is preliminary data.</text>
</comment>
<dbReference type="NCBIfam" id="TIGR01995">
    <property type="entry name" value="PTS-II-ABC-beta"/>
    <property type="match status" value="1"/>
</dbReference>
<feature type="transmembrane region" description="Helical" evidence="12">
    <location>
        <begin position="457"/>
        <end position="476"/>
    </location>
</feature>
<dbReference type="Pfam" id="PF02378">
    <property type="entry name" value="PTS_EIIC"/>
    <property type="match status" value="1"/>
</dbReference>